<evidence type="ECO:0000313" key="2">
    <source>
        <dbReference type="EMBL" id="MFC7404631.1"/>
    </source>
</evidence>
<dbReference type="EMBL" id="JBHTCQ010000001">
    <property type="protein sequence ID" value="MFC7404631.1"/>
    <property type="molecule type" value="Genomic_DNA"/>
</dbReference>
<name>A0ABW2Q608_9MICO</name>
<proteinExistence type="predicted"/>
<accession>A0ABW2Q608</accession>
<evidence type="ECO:0000313" key="3">
    <source>
        <dbReference type="Proteomes" id="UP001596455"/>
    </source>
</evidence>
<dbReference type="Pfam" id="PF04230">
    <property type="entry name" value="PS_pyruv_trans"/>
    <property type="match status" value="1"/>
</dbReference>
<sequence length="282" mass="31262">MAELRGYFWDAAAPGTFGLRHRRIRPRIGNAGDLFNRDLVAFLYGATMRNTTDEGRRLLLVGSLARLVRDGDVVCGIGTRGTPIPPPSAGVRLTIRGVRGPLSLEAFAHAGHDVRDVRFQLDPGLLADTVFADLVDSVRAEPGRTLFVPHYRERRKFRSTRSVQVFDVDSLPVDLAREILRAEHVYASSLHGVVFAHALGRPCTLVAPTTQEPEIKYRDYYASLGLPWPEPVDLHASLTRRKPPSPADVRKTLEDFDFPTAEELHQRGILDGAPALVRDGQC</sequence>
<keyword evidence="3" id="KW-1185">Reference proteome</keyword>
<dbReference type="RefSeq" id="WP_382392210.1">
    <property type="nucleotide sequence ID" value="NZ_JBHTCQ010000001.1"/>
</dbReference>
<dbReference type="InterPro" id="IPR007345">
    <property type="entry name" value="Polysacch_pyruvyl_Trfase"/>
</dbReference>
<organism evidence="2 3">
    <name type="scientific">Georgenia alba</name>
    <dbReference type="NCBI Taxonomy" id="2233858"/>
    <lineage>
        <taxon>Bacteria</taxon>
        <taxon>Bacillati</taxon>
        <taxon>Actinomycetota</taxon>
        <taxon>Actinomycetes</taxon>
        <taxon>Micrococcales</taxon>
        <taxon>Bogoriellaceae</taxon>
        <taxon>Georgenia</taxon>
    </lineage>
</organism>
<keyword evidence="2" id="KW-0808">Transferase</keyword>
<dbReference type="Proteomes" id="UP001596455">
    <property type="component" value="Unassembled WGS sequence"/>
</dbReference>
<reference evidence="3" key="1">
    <citation type="journal article" date="2019" name="Int. J. Syst. Evol. Microbiol.">
        <title>The Global Catalogue of Microorganisms (GCM) 10K type strain sequencing project: providing services to taxonomists for standard genome sequencing and annotation.</title>
        <authorList>
            <consortium name="The Broad Institute Genomics Platform"/>
            <consortium name="The Broad Institute Genome Sequencing Center for Infectious Disease"/>
            <person name="Wu L."/>
            <person name="Ma J."/>
        </authorList>
    </citation>
    <scope>NUCLEOTIDE SEQUENCE [LARGE SCALE GENOMIC DNA]</scope>
    <source>
        <strain evidence="3">JCM 1490</strain>
    </source>
</reference>
<dbReference type="EC" id="2.4.-.-" evidence="2"/>
<protein>
    <submittedName>
        <fullName evidence="2">Polysaccharide pyruvyl transferase family protein</fullName>
        <ecNumber evidence="2">2.4.-.-</ecNumber>
    </submittedName>
</protein>
<evidence type="ECO:0000259" key="1">
    <source>
        <dbReference type="Pfam" id="PF04230"/>
    </source>
</evidence>
<keyword evidence="2" id="KW-0328">Glycosyltransferase</keyword>
<feature type="domain" description="Polysaccharide pyruvyl transferase" evidence="1">
    <location>
        <begin position="93"/>
        <end position="207"/>
    </location>
</feature>
<gene>
    <name evidence="2" type="ORF">ACFQQL_05880</name>
</gene>
<comment type="caution">
    <text evidence="2">The sequence shown here is derived from an EMBL/GenBank/DDBJ whole genome shotgun (WGS) entry which is preliminary data.</text>
</comment>
<dbReference type="GO" id="GO:0016757">
    <property type="term" value="F:glycosyltransferase activity"/>
    <property type="evidence" value="ECO:0007669"/>
    <property type="project" value="UniProtKB-KW"/>
</dbReference>